<dbReference type="GO" id="GO:0005778">
    <property type="term" value="C:peroxisomal membrane"/>
    <property type="evidence" value="ECO:0007669"/>
    <property type="project" value="UniProtKB-SubCell"/>
</dbReference>
<comment type="catalytic activity">
    <reaction evidence="16">
        <text>ATP + H2O = ADP + phosphate + H(+)</text>
        <dbReference type="Rhea" id="RHEA:13065"/>
        <dbReference type="ChEBI" id="CHEBI:15377"/>
        <dbReference type="ChEBI" id="CHEBI:15378"/>
        <dbReference type="ChEBI" id="CHEBI:30616"/>
        <dbReference type="ChEBI" id="CHEBI:43474"/>
        <dbReference type="ChEBI" id="CHEBI:456216"/>
    </reaction>
    <physiologicalReaction direction="left-to-right" evidence="16">
        <dbReference type="Rhea" id="RHEA:13066"/>
    </physiologicalReaction>
</comment>
<dbReference type="EMBL" id="FMSP01000003">
    <property type="protein sequence ID" value="SCV68391.1"/>
    <property type="molecule type" value="Genomic_DNA"/>
</dbReference>
<evidence type="ECO:0000256" key="13">
    <source>
        <dbReference type="ARBA" id="ARBA00032509"/>
    </source>
</evidence>
<dbReference type="InterPro" id="IPR015342">
    <property type="entry name" value="PEX1-N_C-lobe"/>
</dbReference>
<dbReference type="Gene3D" id="3.10.330.10">
    <property type="match status" value="1"/>
</dbReference>
<dbReference type="FunFam" id="1.10.8.60:FF:000105">
    <property type="entry name" value="PeRoXisome assembly factor"/>
    <property type="match status" value="1"/>
</dbReference>
<comment type="subcellular location">
    <subcellularLocation>
        <location evidence="1">Cytoplasm</location>
        <location evidence="1">Cytosol</location>
    </subcellularLocation>
    <subcellularLocation>
        <location evidence="15">Peroxisome membrane</location>
    </subcellularLocation>
</comment>
<dbReference type="InterPro" id="IPR009010">
    <property type="entry name" value="Asp_de-COase-like_dom_sf"/>
</dbReference>
<dbReference type="GO" id="GO:0005524">
    <property type="term" value="F:ATP binding"/>
    <property type="evidence" value="ECO:0007669"/>
    <property type="project" value="UniProtKB-KW"/>
</dbReference>
<evidence type="ECO:0000256" key="18">
    <source>
        <dbReference type="SAM" id="MobiDB-lite"/>
    </source>
</evidence>
<feature type="compositionally biased region" description="Basic and acidic residues" evidence="18">
    <location>
        <begin position="1043"/>
        <end position="1058"/>
    </location>
</feature>
<feature type="compositionally biased region" description="Polar residues" evidence="18">
    <location>
        <begin position="402"/>
        <end position="414"/>
    </location>
</feature>
<dbReference type="Proteomes" id="UP000198372">
    <property type="component" value="Unassembled WGS sequence"/>
</dbReference>
<keyword evidence="21" id="KW-1185">Reference proteome</keyword>
<evidence type="ECO:0000256" key="2">
    <source>
        <dbReference type="ARBA" id="ARBA00006914"/>
    </source>
</evidence>
<evidence type="ECO:0000259" key="19">
    <source>
        <dbReference type="SMART" id="SM00382"/>
    </source>
</evidence>
<accession>A0A238F8G1</accession>
<evidence type="ECO:0000256" key="3">
    <source>
        <dbReference type="ARBA" id="ARBA00022448"/>
    </source>
</evidence>
<evidence type="ECO:0000313" key="20">
    <source>
        <dbReference type="EMBL" id="SCV68391.1"/>
    </source>
</evidence>
<dbReference type="PANTHER" id="PTHR23077:SF12">
    <property type="entry name" value="PEROXISOMAL ATPASE PEX1"/>
    <property type="match status" value="1"/>
</dbReference>
<evidence type="ECO:0000256" key="6">
    <source>
        <dbReference type="ARBA" id="ARBA00022737"/>
    </source>
</evidence>
<dbReference type="OrthoDB" id="2187at2759"/>
<dbReference type="SUPFAM" id="SSF52540">
    <property type="entry name" value="P-loop containing nucleoside triphosphate hydrolases"/>
    <property type="match status" value="2"/>
</dbReference>
<feature type="domain" description="AAA+ ATPase" evidence="19">
    <location>
        <begin position="510"/>
        <end position="653"/>
    </location>
</feature>
<dbReference type="FunFam" id="3.40.50.300:FF:000149">
    <property type="entry name" value="Nuclear valosin-containing protein-like"/>
    <property type="match status" value="1"/>
</dbReference>
<evidence type="ECO:0000256" key="16">
    <source>
        <dbReference type="ARBA" id="ARBA00048778"/>
    </source>
</evidence>
<evidence type="ECO:0000256" key="17">
    <source>
        <dbReference type="ARBA" id="ARBA00064205"/>
    </source>
</evidence>
<dbReference type="InterPro" id="IPR029067">
    <property type="entry name" value="CDC48_domain_2-like_sf"/>
</dbReference>
<feature type="region of interest" description="Disordered" evidence="18">
    <location>
        <begin position="394"/>
        <end position="443"/>
    </location>
</feature>
<evidence type="ECO:0000256" key="8">
    <source>
        <dbReference type="ARBA" id="ARBA00022801"/>
    </source>
</evidence>
<evidence type="ECO:0000256" key="10">
    <source>
        <dbReference type="ARBA" id="ARBA00022927"/>
    </source>
</evidence>
<keyword evidence="10" id="KW-0653">Protein transport</keyword>
<dbReference type="PROSITE" id="PS00674">
    <property type="entry name" value="AAA"/>
    <property type="match status" value="1"/>
</dbReference>
<comment type="subunit">
    <text evidence="17">Interacts with PEX6; forming the PEX1-PEX6 AAA ATPase complex, which is composed of a heterohexamer formed by a trimer of PEX1-PEX6 dimers.</text>
</comment>
<evidence type="ECO:0000256" key="7">
    <source>
        <dbReference type="ARBA" id="ARBA00022741"/>
    </source>
</evidence>
<dbReference type="PANTHER" id="PTHR23077">
    <property type="entry name" value="AAA-FAMILY ATPASE"/>
    <property type="match status" value="1"/>
</dbReference>
<dbReference type="Gene3D" id="1.10.8.60">
    <property type="match status" value="2"/>
</dbReference>
<comment type="similarity">
    <text evidence="2">Belongs to the AAA ATPase family.</text>
</comment>
<keyword evidence="4" id="KW-0963">Cytoplasm</keyword>
<sequence>MGRKAVLSFASLRNCLVNLPLSITGPLTERGIALQSLVIELSFTSQTNPPSKKTGGSAGGINGTSKAYVGWTGLPSSVASVAQHARSNGGALGDKVEMDPQFAVMLGLGMSEGMPVRTRSQTTGSIASVTIELMRDLPPATSVAVTPVSADDWEILETNAEFVEMNLLNQVRAVKEGMMVGCWVGGTTLVRFIVDATTPAASPAVLLTSATELLVAPRSRYAKAPPLPAKVHDLSSDTAAVPSSLSPEWERVRKRLVRLLPLEAMPSSSSSIIAEPRSSVLRSGTVDESTTYDAFIAPTLYQILARVFPSLRMAISHHPRPPTKGPDAPAPTTDEPGKDSHRKQVDIRIKLGREIQNGHIWLGDAARQGLGIGPDRAFELLKFQAPLTLAARKAKLAKESKPQTAPPASSNQANGHAKAAHSRVTSPRSSPATSMNGHKEFPMHDMGTAALKSSPRVYPLLAGVDDKLQAIRSHAVNSLGVRILNGKRIPSKCERCRDVTSCHADPLLHVASGILITGNSGAGKTVLVQQIGRELEIDPRTLTRTLYIDCAKYTDERQSTLKAKMKDWFDEACWHAPALLVFDNLDRMLGAEVEHADSFPALHLAHTFLSLAMPALSSRPIILIATAQSSTSLHPLLITTHLLGETIPLRGPNKAGRKDIVKALVGAKAATTGLVASSLDYTSIAGLTEGYLPADLRDLVDRAIHQSAMRTTSSTSNLELGIDDFNAAQIGFVPLSLRDVKLQKSDVQWADIGGLHETRRVLRETLEWPTKYGAIFASCPLRLRSGLLLYGYPGCGKTLLASAVAKECGLNFISVKGPEILNKYIGASEKSVRDLFERAQAAKPCILFFDEFDSIAPKRCLPASSGHDSTGVTDRVVNQMLTQMDGAEGLDGVYVLAATSRPDLIDPALLRPGRLDKSLLCDMPSLTDRLEIMQASARKIALDPSVDLTKYAAKTEGFSGADLQALVYNAHLDAIHETLNSSTAATESSTESKVKSNSEDITYTTLGGPAASDKILSRAEQATVNKRLELILSTVKAQHASKTKAETKLNGAAKEKPKTHVTPRHLDTSMASTRPSVPAEERNRLRRIYNEFVDGRSANGLPSGQASEEIGGRASLM</sequence>
<dbReference type="CDD" id="cd19526">
    <property type="entry name" value="RecA-like_PEX1_r2"/>
    <property type="match status" value="1"/>
</dbReference>
<dbReference type="Pfam" id="PF17862">
    <property type="entry name" value="AAA_lid_3"/>
    <property type="match status" value="1"/>
</dbReference>
<keyword evidence="8" id="KW-0378">Hydrolase</keyword>
<dbReference type="InterPro" id="IPR003960">
    <property type="entry name" value="ATPase_AAA_CS"/>
</dbReference>
<dbReference type="GO" id="GO:0016558">
    <property type="term" value="P:protein import into peroxisome matrix"/>
    <property type="evidence" value="ECO:0007669"/>
    <property type="project" value="TreeGrafter"/>
</dbReference>
<organism evidence="20 21">
    <name type="scientific">Microbotryum intermedium</name>
    <dbReference type="NCBI Taxonomy" id="269621"/>
    <lineage>
        <taxon>Eukaryota</taxon>
        <taxon>Fungi</taxon>
        <taxon>Dikarya</taxon>
        <taxon>Basidiomycota</taxon>
        <taxon>Pucciniomycotina</taxon>
        <taxon>Microbotryomycetes</taxon>
        <taxon>Microbotryales</taxon>
        <taxon>Microbotryaceae</taxon>
        <taxon>Microbotryum</taxon>
    </lineage>
</organism>
<dbReference type="InterPro" id="IPR027417">
    <property type="entry name" value="P-loop_NTPase"/>
</dbReference>
<evidence type="ECO:0000256" key="14">
    <source>
        <dbReference type="ARBA" id="ARBA00034532"/>
    </source>
</evidence>
<evidence type="ECO:0000256" key="12">
    <source>
        <dbReference type="ARBA" id="ARBA00023140"/>
    </source>
</evidence>
<keyword evidence="6" id="KW-0677">Repeat</keyword>
<evidence type="ECO:0000256" key="9">
    <source>
        <dbReference type="ARBA" id="ARBA00022840"/>
    </source>
</evidence>
<dbReference type="AlphaFoldDB" id="A0A238F8G1"/>
<feature type="region of interest" description="Disordered" evidence="18">
    <location>
        <begin position="1095"/>
        <end position="1117"/>
    </location>
</feature>
<dbReference type="GO" id="GO:0005829">
    <property type="term" value="C:cytosol"/>
    <property type="evidence" value="ECO:0007669"/>
    <property type="project" value="UniProtKB-SubCell"/>
</dbReference>
<keyword evidence="3" id="KW-0813">Transport</keyword>
<feature type="domain" description="AAA+ ATPase" evidence="19">
    <location>
        <begin position="783"/>
        <end position="924"/>
    </location>
</feature>
<feature type="compositionally biased region" description="Polar residues" evidence="18">
    <location>
        <begin position="423"/>
        <end position="436"/>
    </location>
</feature>
<feature type="region of interest" description="Disordered" evidence="18">
    <location>
        <begin position="315"/>
        <end position="344"/>
    </location>
</feature>
<evidence type="ECO:0000256" key="4">
    <source>
        <dbReference type="ARBA" id="ARBA00022490"/>
    </source>
</evidence>
<keyword evidence="12" id="KW-0576">Peroxisome</keyword>
<dbReference type="Gene3D" id="3.40.50.300">
    <property type="entry name" value="P-loop containing nucleotide triphosphate hydrolases"/>
    <property type="match status" value="2"/>
</dbReference>
<dbReference type="GO" id="GO:0016887">
    <property type="term" value="F:ATP hydrolysis activity"/>
    <property type="evidence" value="ECO:0007669"/>
    <property type="project" value="InterPro"/>
</dbReference>
<evidence type="ECO:0000313" key="21">
    <source>
        <dbReference type="Proteomes" id="UP000198372"/>
    </source>
</evidence>
<keyword evidence="11" id="KW-0472">Membrane</keyword>
<reference evidence="21" key="1">
    <citation type="submission" date="2016-09" db="EMBL/GenBank/DDBJ databases">
        <authorList>
            <person name="Jeantristanb JTB J.-T."/>
            <person name="Ricardo R."/>
        </authorList>
    </citation>
    <scope>NUCLEOTIDE SEQUENCE [LARGE SCALE GENOMIC DNA]</scope>
</reference>
<dbReference type="InterPro" id="IPR050168">
    <property type="entry name" value="AAA_ATPase_domain"/>
</dbReference>
<name>A0A238F8G1_9BASI</name>
<dbReference type="InterPro" id="IPR003593">
    <property type="entry name" value="AAA+_ATPase"/>
</dbReference>
<dbReference type="SMART" id="SM00382">
    <property type="entry name" value="AAA"/>
    <property type="match status" value="2"/>
</dbReference>
<dbReference type="SUPFAM" id="SSF54585">
    <property type="entry name" value="Cdc48 domain 2-like"/>
    <property type="match status" value="1"/>
</dbReference>
<gene>
    <name evidence="20" type="ORF">BQ2448_512</name>
</gene>
<proteinExistence type="inferred from homology"/>
<keyword evidence="9" id="KW-0067">ATP-binding</keyword>
<evidence type="ECO:0000256" key="1">
    <source>
        <dbReference type="ARBA" id="ARBA00004514"/>
    </source>
</evidence>
<feature type="compositionally biased region" description="Basic and acidic residues" evidence="18">
    <location>
        <begin position="335"/>
        <end position="344"/>
    </location>
</feature>
<dbReference type="Pfam" id="PF00004">
    <property type="entry name" value="AAA"/>
    <property type="match status" value="2"/>
</dbReference>
<evidence type="ECO:0000256" key="11">
    <source>
        <dbReference type="ARBA" id="ARBA00023136"/>
    </source>
</evidence>
<protein>
    <recommendedName>
        <fullName evidence="14">Peroxisomal ATPase PEX1</fullName>
    </recommendedName>
    <alternativeName>
        <fullName evidence="13">Peroxin-1</fullName>
    </alternativeName>
</protein>
<evidence type="ECO:0000256" key="5">
    <source>
        <dbReference type="ARBA" id="ARBA00022593"/>
    </source>
</evidence>
<dbReference type="SUPFAM" id="SSF50692">
    <property type="entry name" value="ADC-like"/>
    <property type="match status" value="1"/>
</dbReference>
<dbReference type="CDD" id="cd00009">
    <property type="entry name" value="AAA"/>
    <property type="match status" value="1"/>
</dbReference>
<keyword evidence="7" id="KW-0547">Nucleotide-binding</keyword>
<feature type="region of interest" description="Disordered" evidence="18">
    <location>
        <begin position="1041"/>
        <end position="1083"/>
    </location>
</feature>
<dbReference type="Pfam" id="PF09262">
    <property type="entry name" value="PEX-1N"/>
    <property type="match status" value="1"/>
</dbReference>
<keyword evidence="5" id="KW-0962">Peroxisome biogenesis</keyword>
<dbReference type="STRING" id="269621.A0A238F8G1"/>
<dbReference type="InterPro" id="IPR003959">
    <property type="entry name" value="ATPase_AAA_core"/>
</dbReference>
<dbReference type="InterPro" id="IPR041569">
    <property type="entry name" value="AAA_lid_3"/>
</dbReference>
<evidence type="ECO:0000256" key="15">
    <source>
        <dbReference type="ARBA" id="ARBA00046271"/>
    </source>
</evidence>